<feature type="transmembrane region" description="Helical" evidence="6">
    <location>
        <begin position="6"/>
        <end position="26"/>
    </location>
</feature>
<evidence type="ECO:0000256" key="4">
    <source>
        <dbReference type="ARBA" id="ARBA00022989"/>
    </source>
</evidence>
<keyword evidence="2" id="KW-1003">Cell membrane</keyword>
<dbReference type="PANTHER" id="PTHR30086">
    <property type="entry name" value="ARGININE EXPORTER PROTEIN ARGO"/>
    <property type="match status" value="1"/>
</dbReference>
<dbReference type="GO" id="GO:0005886">
    <property type="term" value="C:plasma membrane"/>
    <property type="evidence" value="ECO:0007669"/>
    <property type="project" value="UniProtKB-SubCell"/>
</dbReference>
<dbReference type="PANTHER" id="PTHR30086:SF20">
    <property type="entry name" value="ARGININE EXPORTER PROTEIN ARGO-RELATED"/>
    <property type="match status" value="1"/>
</dbReference>
<dbReference type="RefSeq" id="WP_128323593.1">
    <property type="nucleotide sequence ID" value="NZ_QJRG01000042.1"/>
</dbReference>
<dbReference type="AlphaFoldDB" id="A0A443ZT87"/>
<keyword evidence="5 6" id="KW-0472">Membrane</keyword>
<evidence type="ECO:0000256" key="3">
    <source>
        <dbReference type="ARBA" id="ARBA00022692"/>
    </source>
</evidence>
<dbReference type="GO" id="GO:0015171">
    <property type="term" value="F:amino acid transmembrane transporter activity"/>
    <property type="evidence" value="ECO:0007669"/>
    <property type="project" value="TreeGrafter"/>
</dbReference>
<keyword evidence="4 6" id="KW-1133">Transmembrane helix</keyword>
<organism evidence="7 8">
    <name type="scientific">Pseudomonas alkylphenolica</name>
    <dbReference type="NCBI Taxonomy" id="237609"/>
    <lineage>
        <taxon>Bacteria</taxon>
        <taxon>Pseudomonadati</taxon>
        <taxon>Pseudomonadota</taxon>
        <taxon>Gammaproteobacteria</taxon>
        <taxon>Pseudomonadales</taxon>
        <taxon>Pseudomonadaceae</taxon>
        <taxon>Pseudomonas</taxon>
    </lineage>
</organism>
<feature type="transmembrane region" description="Helical" evidence="6">
    <location>
        <begin position="144"/>
        <end position="166"/>
    </location>
</feature>
<sequence>MSAATLLSFWAFALLFVITPGADWAYAIGAGIRGKGIFSAVLGLVTGYVLLTVIVAAGIGTLLAASPVLMVTLSIAGAGYLGWLGIAMLRNPPVPQAAASQGPGSSQVRSFINGTLVSGLNPKAFMFYLAFLPPWTSTAASWSIGLQILALGVVYTASCAVVYLMVGFGANATLRARPGAARAIGRISGAIMLVLATLLLYRAIGAL</sequence>
<dbReference type="EMBL" id="QJRG01000042">
    <property type="protein sequence ID" value="RWU22926.1"/>
    <property type="molecule type" value="Genomic_DNA"/>
</dbReference>
<comment type="caution">
    <text evidence="7">The sequence shown here is derived from an EMBL/GenBank/DDBJ whole genome shotgun (WGS) entry which is preliminary data.</text>
</comment>
<feature type="transmembrane region" description="Helical" evidence="6">
    <location>
        <begin position="110"/>
        <end position="132"/>
    </location>
</feature>
<feature type="transmembrane region" description="Helical" evidence="6">
    <location>
        <begin position="68"/>
        <end position="89"/>
    </location>
</feature>
<evidence type="ECO:0000256" key="2">
    <source>
        <dbReference type="ARBA" id="ARBA00022475"/>
    </source>
</evidence>
<keyword evidence="3 6" id="KW-0812">Transmembrane</keyword>
<feature type="transmembrane region" description="Helical" evidence="6">
    <location>
        <begin position="38"/>
        <end position="62"/>
    </location>
</feature>
<dbReference type="InterPro" id="IPR001123">
    <property type="entry name" value="LeuE-type"/>
</dbReference>
<evidence type="ECO:0000256" key="5">
    <source>
        <dbReference type="ARBA" id="ARBA00023136"/>
    </source>
</evidence>
<evidence type="ECO:0000256" key="1">
    <source>
        <dbReference type="ARBA" id="ARBA00004651"/>
    </source>
</evidence>
<comment type="subcellular location">
    <subcellularLocation>
        <location evidence="1">Cell membrane</location>
        <topology evidence="1">Multi-pass membrane protein</topology>
    </subcellularLocation>
</comment>
<evidence type="ECO:0000256" key="6">
    <source>
        <dbReference type="SAM" id="Phobius"/>
    </source>
</evidence>
<dbReference type="Pfam" id="PF01810">
    <property type="entry name" value="LysE"/>
    <property type="match status" value="1"/>
</dbReference>
<protein>
    <submittedName>
        <fullName evidence="7">Lysine transporter LysE</fullName>
    </submittedName>
</protein>
<evidence type="ECO:0000313" key="8">
    <source>
        <dbReference type="Proteomes" id="UP000288983"/>
    </source>
</evidence>
<dbReference type="OrthoDB" id="9804822at2"/>
<dbReference type="Proteomes" id="UP000288983">
    <property type="component" value="Unassembled WGS sequence"/>
</dbReference>
<feature type="transmembrane region" description="Helical" evidence="6">
    <location>
        <begin position="187"/>
        <end position="204"/>
    </location>
</feature>
<name>A0A443ZT87_9PSED</name>
<reference evidence="7 8" key="1">
    <citation type="submission" date="2018-06" db="EMBL/GenBank/DDBJ databases">
        <title>Bacteria isolated from soil of Wuhan.</title>
        <authorList>
            <person name="Wei X."/>
            <person name="Chunhua H."/>
        </authorList>
    </citation>
    <scope>NUCLEOTIDE SEQUENCE [LARGE SCALE GENOMIC DNA]</scope>
    <source>
        <strain evidence="8">xwS2</strain>
    </source>
</reference>
<proteinExistence type="predicted"/>
<accession>A0A443ZT87</accession>
<evidence type="ECO:0000313" key="7">
    <source>
        <dbReference type="EMBL" id="RWU22926.1"/>
    </source>
</evidence>
<gene>
    <name evidence="7" type="ORF">DM813_12055</name>
</gene>